<evidence type="ECO:0000313" key="6">
    <source>
        <dbReference type="Proteomes" id="UP000001887"/>
    </source>
</evidence>
<evidence type="ECO:0000256" key="2">
    <source>
        <dbReference type="SAM" id="MobiDB-lite"/>
    </source>
</evidence>
<dbReference type="SUPFAM" id="SSF53474">
    <property type="entry name" value="alpha/beta-Hydrolases"/>
    <property type="match status" value="1"/>
</dbReference>
<organism evidence="5 6">
    <name type="scientific">Pirellula staleyi (strain ATCC 27377 / DSM 6068 / ICPB 4128)</name>
    <name type="common">Pirella staleyi</name>
    <dbReference type="NCBI Taxonomy" id="530564"/>
    <lineage>
        <taxon>Bacteria</taxon>
        <taxon>Pseudomonadati</taxon>
        <taxon>Planctomycetota</taxon>
        <taxon>Planctomycetia</taxon>
        <taxon>Pirellulales</taxon>
        <taxon>Pirellulaceae</taxon>
        <taxon>Pirellula</taxon>
    </lineage>
</organism>
<name>D2QXJ9_PIRSD</name>
<feature type="region of interest" description="Disordered" evidence="2">
    <location>
        <begin position="26"/>
        <end position="48"/>
    </location>
</feature>
<keyword evidence="6" id="KW-1185">Reference proteome</keyword>
<dbReference type="InterPro" id="IPR049492">
    <property type="entry name" value="BD-FAE-like_dom"/>
</dbReference>
<dbReference type="Pfam" id="PF20434">
    <property type="entry name" value="BD-FAE"/>
    <property type="match status" value="1"/>
</dbReference>
<dbReference type="InterPro" id="IPR050300">
    <property type="entry name" value="GDXG_lipolytic_enzyme"/>
</dbReference>
<proteinExistence type="predicted"/>
<evidence type="ECO:0000313" key="5">
    <source>
        <dbReference type="EMBL" id="ADB16184.1"/>
    </source>
</evidence>
<dbReference type="PANTHER" id="PTHR48081">
    <property type="entry name" value="AB HYDROLASE SUPERFAMILY PROTEIN C4A8.06C"/>
    <property type="match status" value="1"/>
</dbReference>
<feature type="signal peptide" evidence="3">
    <location>
        <begin position="1"/>
        <end position="26"/>
    </location>
</feature>
<sequence precursor="true">MRLRFLLRAMLVALALCTTVAPTLSAQTPAETPKPKAKAKAPPKRPEPTVANYKYGDQSERQVFDFWKAESDQPTPVVLLIHGGGWRGGDKSSYGTSVIEAYRKNGISVAAVNYRFIEQAMAQKIEPPVMAPLHDAARALQTIRSKAKDWNIDPTRIGATGGSAGACTSLWLALHDNLANPSSKDPIDRESSRLTCAAVSGAQTSLDPKELREWMPNAIYGGHAFGFAAPGRTRPEEFDLLIENREKVLPWIKEYSPIELVTKDDAPIYLDYPNQKQPPVVGTSEADPTHSAIYGLKLAEKLKATGVEGVLAYPGGPKNDYGSPTNFLITKLKAPAVTK</sequence>
<dbReference type="eggNOG" id="COG0657">
    <property type="taxonomic scope" value="Bacteria"/>
</dbReference>
<feature type="chain" id="PRO_5003036063" evidence="3">
    <location>
        <begin position="27"/>
        <end position="339"/>
    </location>
</feature>
<reference evidence="5 6" key="1">
    <citation type="journal article" date="2009" name="Stand. Genomic Sci.">
        <title>Complete genome sequence of Pirellula staleyi type strain (ATCC 27377).</title>
        <authorList>
            <person name="Clum A."/>
            <person name="Tindall B.J."/>
            <person name="Sikorski J."/>
            <person name="Ivanova N."/>
            <person name="Mavrommatis K."/>
            <person name="Lucas S."/>
            <person name="Glavina del Rio T."/>
            <person name="Nolan M."/>
            <person name="Chen F."/>
            <person name="Tice H."/>
            <person name="Pitluck S."/>
            <person name="Cheng J.F."/>
            <person name="Chertkov O."/>
            <person name="Brettin T."/>
            <person name="Han C."/>
            <person name="Detter J.C."/>
            <person name="Kuske C."/>
            <person name="Bruce D."/>
            <person name="Goodwin L."/>
            <person name="Ovchinikova G."/>
            <person name="Pati A."/>
            <person name="Mikhailova N."/>
            <person name="Chen A."/>
            <person name="Palaniappan K."/>
            <person name="Land M."/>
            <person name="Hauser L."/>
            <person name="Chang Y.J."/>
            <person name="Jeffries C.D."/>
            <person name="Chain P."/>
            <person name="Rohde M."/>
            <person name="Goker M."/>
            <person name="Bristow J."/>
            <person name="Eisen J.A."/>
            <person name="Markowitz V."/>
            <person name="Hugenholtz P."/>
            <person name="Kyrpides N.C."/>
            <person name="Klenk H.P."/>
            <person name="Lapidus A."/>
        </authorList>
    </citation>
    <scope>NUCLEOTIDE SEQUENCE [LARGE SCALE GENOMIC DNA]</scope>
    <source>
        <strain evidence="6">ATCC 27377 / DSM 6068 / ICPB 4128</strain>
    </source>
</reference>
<dbReference type="STRING" id="530564.Psta_1509"/>
<dbReference type="InterPro" id="IPR029058">
    <property type="entry name" value="AB_hydrolase_fold"/>
</dbReference>
<dbReference type="KEGG" id="psl:Psta_1509"/>
<dbReference type="AlphaFoldDB" id="D2QXJ9"/>
<keyword evidence="3" id="KW-0732">Signal</keyword>
<feature type="domain" description="BD-FAE-like" evidence="4">
    <location>
        <begin position="69"/>
        <end position="270"/>
    </location>
</feature>
<accession>D2QXJ9</accession>
<evidence type="ECO:0000256" key="1">
    <source>
        <dbReference type="ARBA" id="ARBA00022801"/>
    </source>
</evidence>
<evidence type="ECO:0000256" key="3">
    <source>
        <dbReference type="SAM" id="SignalP"/>
    </source>
</evidence>
<keyword evidence="1" id="KW-0378">Hydrolase</keyword>
<dbReference type="Proteomes" id="UP000001887">
    <property type="component" value="Chromosome"/>
</dbReference>
<dbReference type="EMBL" id="CP001848">
    <property type="protein sequence ID" value="ADB16184.1"/>
    <property type="molecule type" value="Genomic_DNA"/>
</dbReference>
<dbReference type="OrthoDB" id="265201at2"/>
<evidence type="ECO:0000259" key="4">
    <source>
        <dbReference type="Pfam" id="PF20434"/>
    </source>
</evidence>
<dbReference type="Gene3D" id="3.40.50.1820">
    <property type="entry name" value="alpha/beta hydrolase"/>
    <property type="match status" value="1"/>
</dbReference>
<protein>
    <submittedName>
        <fullName evidence="5">Esterase/lipase-like protein</fullName>
    </submittedName>
</protein>
<dbReference type="HOGENOM" id="CLU_077668_0_0_0"/>
<gene>
    <name evidence="5" type="ordered locus">Psta_1509</name>
</gene>
<dbReference type="GO" id="GO:0016787">
    <property type="term" value="F:hydrolase activity"/>
    <property type="evidence" value="ECO:0007669"/>
    <property type="project" value="UniProtKB-KW"/>
</dbReference>